<dbReference type="EMBL" id="CP030050">
    <property type="protein sequence ID" value="QOZ65702.1"/>
    <property type="molecule type" value="Genomic_DNA"/>
</dbReference>
<sequence>MAFLFTMMHGANIVDCEISSSALDDLDHTKGTLPGERQAQFMRLRETVERVASVAFEQGKRKGEPVRIFSKQSRRCDDRWNAAAFLKPPAFRRTRPSRGR</sequence>
<evidence type="ECO:0008006" key="3">
    <source>
        <dbReference type="Google" id="ProtNLM"/>
    </source>
</evidence>
<organism evidence="1 2">
    <name type="scientific">Bradyrhizobium arachidis</name>
    <dbReference type="NCBI Taxonomy" id="858423"/>
    <lineage>
        <taxon>Bacteria</taxon>
        <taxon>Pseudomonadati</taxon>
        <taxon>Pseudomonadota</taxon>
        <taxon>Alphaproteobacteria</taxon>
        <taxon>Hyphomicrobiales</taxon>
        <taxon>Nitrobacteraceae</taxon>
        <taxon>Bradyrhizobium</taxon>
    </lineage>
</organism>
<accession>A0AAE7NIK6</accession>
<name>A0AAE7NIK6_9BRAD</name>
<gene>
    <name evidence="1" type="ORF">WN72_03995</name>
</gene>
<evidence type="ECO:0000313" key="2">
    <source>
        <dbReference type="Proteomes" id="UP000594015"/>
    </source>
</evidence>
<dbReference type="Proteomes" id="UP000594015">
    <property type="component" value="Chromosome"/>
</dbReference>
<evidence type="ECO:0000313" key="1">
    <source>
        <dbReference type="EMBL" id="QOZ65702.1"/>
    </source>
</evidence>
<dbReference type="RefSeq" id="WP_141263105.1">
    <property type="nucleotide sequence ID" value="NZ_CP088087.1"/>
</dbReference>
<dbReference type="InterPro" id="IPR036692">
    <property type="entry name" value="Shew3726-like_sf"/>
</dbReference>
<proteinExistence type="predicted"/>
<dbReference type="AlphaFoldDB" id="A0AAE7NIK6"/>
<dbReference type="SUPFAM" id="SSF160272">
    <property type="entry name" value="Shew3726-like"/>
    <property type="match status" value="1"/>
</dbReference>
<dbReference type="Pfam" id="PF07369">
    <property type="entry name" value="DUF1488"/>
    <property type="match status" value="1"/>
</dbReference>
<protein>
    <recommendedName>
        <fullName evidence="3">DUF1488 domain-containing protein</fullName>
    </recommendedName>
</protein>
<dbReference type="KEGG" id="barh:WN72_03995"/>
<reference evidence="1 2" key="1">
    <citation type="submission" date="2018-06" db="EMBL/GenBank/DDBJ databases">
        <title>Comparative genomics of Bradyrhizobium nodulating Arachidis hypogaea.</title>
        <authorList>
            <person name="Li Y."/>
        </authorList>
    </citation>
    <scope>NUCLEOTIDE SEQUENCE [LARGE SCALE GENOMIC DNA]</scope>
    <source>
        <strain evidence="1 2">CCBAU 051107</strain>
    </source>
</reference>
<dbReference type="InterPro" id="IPR009962">
    <property type="entry name" value="DUF1488"/>
</dbReference>